<gene>
    <name evidence="2" type="ORF">SAMN05421541_112280</name>
</gene>
<feature type="compositionally biased region" description="Basic and acidic residues" evidence="1">
    <location>
        <begin position="134"/>
        <end position="146"/>
    </location>
</feature>
<sequence length="158" mass="17037">MDALGEPASRQQILGLRLRRGLGKLGGVQQRLGQELQRPDRGLQLVADVRHEVTAHPGQPVRLGHVGGLDRDVRRVQRDGPQVQAERGMPAASPASGKIQLDLPAHSGPPDLAGQRTQDRVRGDGARSPAGAEQAHRAGRRIDQHRMVVGVEDDDSHP</sequence>
<proteinExistence type="predicted"/>
<feature type="region of interest" description="Disordered" evidence="1">
    <location>
        <begin position="75"/>
        <end position="158"/>
    </location>
</feature>
<protein>
    <submittedName>
        <fullName evidence="2">Uncharacterized protein</fullName>
    </submittedName>
</protein>
<dbReference type="EMBL" id="FONV01000012">
    <property type="protein sequence ID" value="SFF53615.1"/>
    <property type="molecule type" value="Genomic_DNA"/>
</dbReference>
<evidence type="ECO:0000313" key="3">
    <source>
        <dbReference type="Proteomes" id="UP000199645"/>
    </source>
</evidence>
<reference evidence="2 3" key="1">
    <citation type="submission" date="2016-10" db="EMBL/GenBank/DDBJ databases">
        <authorList>
            <person name="de Groot N.N."/>
        </authorList>
    </citation>
    <scope>NUCLEOTIDE SEQUENCE [LARGE SCALE GENOMIC DNA]</scope>
    <source>
        <strain evidence="2 3">DSM 43019</strain>
    </source>
</reference>
<accession>A0A1I2JFK3</accession>
<name>A0A1I2JFK3_9ACTN</name>
<dbReference type="Proteomes" id="UP000199645">
    <property type="component" value="Unassembled WGS sequence"/>
</dbReference>
<dbReference type="AlphaFoldDB" id="A0A1I2JFK3"/>
<organism evidence="2 3">
    <name type="scientific">Actinoplanes philippinensis</name>
    <dbReference type="NCBI Taxonomy" id="35752"/>
    <lineage>
        <taxon>Bacteria</taxon>
        <taxon>Bacillati</taxon>
        <taxon>Actinomycetota</taxon>
        <taxon>Actinomycetes</taxon>
        <taxon>Micromonosporales</taxon>
        <taxon>Micromonosporaceae</taxon>
        <taxon>Actinoplanes</taxon>
    </lineage>
</organism>
<keyword evidence="3" id="KW-1185">Reference proteome</keyword>
<evidence type="ECO:0000256" key="1">
    <source>
        <dbReference type="SAM" id="MobiDB-lite"/>
    </source>
</evidence>
<evidence type="ECO:0000313" key="2">
    <source>
        <dbReference type="EMBL" id="SFF53615.1"/>
    </source>
</evidence>
<dbReference type="STRING" id="35752.SAMN05421541_112280"/>